<evidence type="ECO:0000259" key="14">
    <source>
        <dbReference type="PROSITE" id="PS50885"/>
    </source>
</evidence>
<keyword evidence="16" id="KW-1185">Reference proteome</keyword>
<dbReference type="SMART" id="SM00388">
    <property type="entry name" value="HisKA"/>
    <property type="match status" value="1"/>
</dbReference>
<dbReference type="CDD" id="cd00075">
    <property type="entry name" value="HATPase"/>
    <property type="match status" value="1"/>
</dbReference>
<dbReference type="GO" id="GO:0000155">
    <property type="term" value="F:phosphorelay sensor kinase activity"/>
    <property type="evidence" value="ECO:0007669"/>
    <property type="project" value="InterPro"/>
</dbReference>
<keyword evidence="9" id="KW-0902">Two-component regulatory system</keyword>
<gene>
    <name evidence="15" type="ORF">E1298_05320</name>
</gene>
<evidence type="ECO:0000256" key="4">
    <source>
        <dbReference type="ARBA" id="ARBA00022553"/>
    </source>
</evidence>
<dbReference type="InterPro" id="IPR004358">
    <property type="entry name" value="Sig_transdc_His_kin-like_C"/>
</dbReference>
<dbReference type="OrthoDB" id="9786919at2"/>
<comment type="catalytic activity">
    <reaction evidence="1">
        <text>ATP + protein L-histidine = ADP + protein N-phospho-L-histidine.</text>
        <dbReference type="EC" id="2.7.13.3"/>
    </reaction>
</comment>
<keyword evidence="4" id="KW-0597">Phosphoprotein</keyword>
<sequence>MTVIAGAVTAVVCAVLAVLIVAGVRGRVADYKRQQATSAALQLVYLINHEEVPPELDAPESVVLQVLNPRGRVVAGTPGMRAKRPIARFVPDERSVYATKVLCPPAGLEGCMSVEAFRISEEDGDWTIYAAAESIPWYVSAGLCTFAISLSLLIVLLASLRTWRTVDQALAPVDAIRAELSEITARRSGHRVPVPENRDEIRLLAEAANATLDRLDAALARQRSFTSDASHDLRSPIAAARAQLEEALMYPDDVDWPRTGRTVLQSLDRLQAIVTDLLELARLDAEKWKDDETVDLGALVTIEVTRSERSKRIATHLQDAVTVRGDRLRLVRLLTNLLDNAERHADTQIDVTVRQEDGVAVLEVLDDGAGIAEADREVVFQRFARLRDAQARDANGTGLGLPIAREIATSHGGDLTIEDSERGARFVLRIPRDTPERDGKKDGDQGADRKR</sequence>
<feature type="domain" description="HAMP" evidence="14">
    <location>
        <begin position="167"/>
        <end position="220"/>
    </location>
</feature>
<protein>
    <recommendedName>
        <fullName evidence="3">histidine kinase</fullName>
        <ecNumber evidence="3">2.7.13.3</ecNumber>
    </recommendedName>
</protein>
<dbReference type="AlphaFoldDB" id="A0A4R5CB02"/>
<evidence type="ECO:0000256" key="6">
    <source>
        <dbReference type="ARBA" id="ARBA00022692"/>
    </source>
</evidence>
<dbReference type="RefSeq" id="WP_131889612.1">
    <property type="nucleotide sequence ID" value="NZ_SMKU01000012.1"/>
</dbReference>
<dbReference type="SUPFAM" id="SSF47384">
    <property type="entry name" value="Homodimeric domain of signal transducing histidine kinase"/>
    <property type="match status" value="1"/>
</dbReference>
<evidence type="ECO:0000256" key="11">
    <source>
        <dbReference type="SAM" id="MobiDB-lite"/>
    </source>
</evidence>
<feature type="transmembrane region" description="Helical" evidence="12">
    <location>
        <begin position="137"/>
        <end position="158"/>
    </location>
</feature>
<evidence type="ECO:0000256" key="10">
    <source>
        <dbReference type="ARBA" id="ARBA00023136"/>
    </source>
</evidence>
<name>A0A4R5CB02_9ACTN</name>
<dbReference type="PANTHER" id="PTHR45436:SF5">
    <property type="entry name" value="SENSOR HISTIDINE KINASE TRCS"/>
    <property type="match status" value="1"/>
</dbReference>
<evidence type="ECO:0000256" key="12">
    <source>
        <dbReference type="SAM" id="Phobius"/>
    </source>
</evidence>
<organism evidence="15 16">
    <name type="scientific">Actinomadura rubrisoli</name>
    <dbReference type="NCBI Taxonomy" id="2530368"/>
    <lineage>
        <taxon>Bacteria</taxon>
        <taxon>Bacillati</taxon>
        <taxon>Actinomycetota</taxon>
        <taxon>Actinomycetes</taxon>
        <taxon>Streptosporangiales</taxon>
        <taxon>Thermomonosporaceae</taxon>
        <taxon>Actinomadura</taxon>
    </lineage>
</organism>
<keyword evidence="10 12" id="KW-0472">Membrane</keyword>
<keyword evidence="8 12" id="KW-1133">Transmembrane helix</keyword>
<dbReference type="Proteomes" id="UP000294513">
    <property type="component" value="Unassembled WGS sequence"/>
</dbReference>
<evidence type="ECO:0000256" key="8">
    <source>
        <dbReference type="ARBA" id="ARBA00022989"/>
    </source>
</evidence>
<dbReference type="PANTHER" id="PTHR45436">
    <property type="entry name" value="SENSOR HISTIDINE KINASE YKOH"/>
    <property type="match status" value="1"/>
</dbReference>
<accession>A0A4R5CB02</accession>
<dbReference type="InterPro" id="IPR003594">
    <property type="entry name" value="HATPase_dom"/>
</dbReference>
<dbReference type="Gene3D" id="1.10.287.130">
    <property type="match status" value="1"/>
</dbReference>
<reference evidence="15 16" key="1">
    <citation type="submission" date="2019-03" db="EMBL/GenBank/DDBJ databases">
        <title>Draft genome sequences of novel Actinobacteria.</title>
        <authorList>
            <person name="Sahin N."/>
            <person name="Ay H."/>
            <person name="Saygin H."/>
        </authorList>
    </citation>
    <scope>NUCLEOTIDE SEQUENCE [LARGE SCALE GENOMIC DNA]</scope>
    <source>
        <strain evidence="15 16">H3C3</strain>
    </source>
</reference>
<dbReference type="GO" id="GO:0005886">
    <property type="term" value="C:plasma membrane"/>
    <property type="evidence" value="ECO:0007669"/>
    <property type="project" value="UniProtKB-SubCell"/>
</dbReference>
<comment type="caution">
    <text evidence="15">The sequence shown here is derived from an EMBL/GenBank/DDBJ whole genome shotgun (WGS) entry which is preliminary data.</text>
</comment>
<evidence type="ECO:0000256" key="7">
    <source>
        <dbReference type="ARBA" id="ARBA00022777"/>
    </source>
</evidence>
<dbReference type="InterPro" id="IPR036097">
    <property type="entry name" value="HisK_dim/P_sf"/>
</dbReference>
<dbReference type="InterPro" id="IPR003661">
    <property type="entry name" value="HisK_dim/P_dom"/>
</dbReference>
<dbReference type="InterPro" id="IPR050428">
    <property type="entry name" value="TCS_sensor_his_kinase"/>
</dbReference>
<feature type="region of interest" description="Disordered" evidence="11">
    <location>
        <begin position="429"/>
        <end position="451"/>
    </location>
</feature>
<keyword evidence="6 12" id="KW-0812">Transmembrane</keyword>
<comment type="subcellular location">
    <subcellularLocation>
        <location evidence="2">Cell membrane</location>
    </subcellularLocation>
</comment>
<dbReference type="CDD" id="cd00082">
    <property type="entry name" value="HisKA"/>
    <property type="match status" value="1"/>
</dbReference>
<dbReference type="InterPro" id="IPR003660">
    <property type="entry name" value="HAMP_dom"/>
</dbReference>
<dbReference type="Gene3D" id="3.30.565.10">
    <property type="entry name" value="Histidine kinase-like ATPase, C-terminal domain"/>
    <property type="match status" value="1"/>
</dbReference>
<dbReference type="SUPFAM" id="SSF55874">
    <property type="entry name" value="ATPase domain of HSP90 chaperone/DNA topoisomerase II/histidine kinase"/>
    <property type="match status" value="1"/>
</dbReference>
<dbReference type="InterPro" id="IPR036890">
    <property type="entry name" value="HATPase_C_sf"/>
</dbReference>
<keyword evidence="5" id="KW-0808">Transferase</keyword>
<evidence type="ECO:0000256" key="5">
    <source>
        <dbReference type="ARBA" id="ARBA00022679"/>
    </source>
</evidence>
<proteinExistence type="predicted"/>
<evidence type="ECO:0000313" key="16">
    <source>
        <dbReference type="Proteomes" id="UP000294513"/>
    </source>
</evidence>
<evidence type="ECO:0000313" key="15">
    <source>
        <dbReference type="EMBL" id="TDD95380.1"/>
    </source>
</evidence>
<keyword evidence="7 15" id="KW-0418">Kinase</keyword>
<dbReference type="PRINTS" id="PR00344">
    <property type="entry name" value="BCTRLSENSOR"/>
</dbReference>
<dbReference type="Pfam" id="PF02518">
    <property type="entry name" value="HATPase_c"/>
    <property type="match status" value="1"/>
</dbReference>
<dbReference type="SMART" id="SM00387">
    <property type="entry name" value="HATPase_c"/>
    <property type="match status" value="1"/>
</dbReference>
<evidence type="ECO:0000259" key="13">
    <source>
        <dbReference type="PROSITE" id="PS50109"/>
    </source>
</evidence>
<feature type="domain" description="Histidine kinase" evidence="13">
    <location>
        <begin position="228"/>
        <end position="434"/>
    </location>
</feature>
<dbReference type="InterPro" id="IPR005467">
    <property type="entry name" value="His_kinase_dom"/>
</dbReference>
<dbReference type="PROSITE" id="PS50109">
    <property type="entry name" value="HIS_KIN"/>
    <property type="match status" value="1"/>
</dbReference>
<dbReference type="Pfam" id="PF00512">
    <property type="entry name" value="HisKA"/>
    <property type="match status" value="1"/>
</dbReference>
<dbReference type="EMBL" id="SMKU01000012">
    <property type="protein sequence ID" value="TDD95380.1"/>
    <property type="molecule type" value="Genomic_DNA"/>
</dbReference>
<evidence type="ECO:0000256" key="1">
    <source>
        <dbReference type="ARBA" id="ARBA00000085"/>
    </source>
</evidence>
<dbReference type="EC" id="2.7.13.3" evidence="3"/>
<evidence type="ECO:0000256" key="9">
    <source>
        <dbReference type="ARBA" id="ARBA00023012"/>
    </source>
</evidence>
<evidence type="ECO:0000256" key="2">
    <source>
        <dbReference type="ARBA" id="ARBA00004236"/>
    </source>
</evidence>
<evidence type="ECO:0000256" key="3">
    <source>
        <dbReference type="ARBA" id="ARBA00012438"/>
    </source>
</evidence>
<dbReference type="PROSITE" id="PS50885">
    <property type="entry name" value="HAMP"/>
    <property type="match status" value="1"/>
</dbReference>